<dbReference type="InterPro" id="IPR009100">
    <property type="entry name" value="AcylCoA_DH/oxidase_NM_dom_sf"/>
</dbReference>
<keyword evidence="4" id="KW-1185">Reference proteome</keyword>
<evidence type="ECO:0000313" key="4">
    <source>
        <dbReference type="Proteomes" id="UP000280008"/>
    </source>
</evidence>
<reference evidence="3 4" key="1">
    <citation type="submission" date="2018-10" db="EMBL/GenBank/DDBJ databases">
        <title>Sequencing the genomes of 1000 actinobacteria strains.</title>
        <authorList>
            <person name="Klenk H.-P."/>
        </authorList>
    </citation>
    <scope>NUCLEOTIDE SEQUENCE [LARGE SCALE GENOMIC DNA]</scope>
    <source>
        <strain evidence="3 4">DSM 17894</strain>
    </source>
</reference>
<feature type="domain" description="Acyl-CoA dehydrogenase/oxidase N-terminal" evidence="2">
    <location>
        <begin position="36"/>
        <end position="115"/>
    </location>
</feature>
<dbReference type="GO" id="GO:0050660">
    <property type="term" value="F:flavin adenine dinucleotide binding"/>
    <property type="evidence" value="ECO:0007669"/>
    <property type="project" value="InterPro"/>
</dbReference>
<dbReference type="GO" id="GO:0003995">
    <property type="term" value="F:acyl-CoA dehydrogenase activity"/>
    <property type="evidence" value="ECO:0007669"/>
    <property type="project" value="TreeGrafter"/>
</dbReference>
<feature type="region of interest" description="Disordered" evidence="1">
    <location>
        <begin position="1"/>
        <end position="33"/>
    </location>
</feature>
<gene>
    <name evidence="3" type="ORF">C8E83_0540</name>
</gene>
<dbReference type="EMBL" id="RBKS01000001">
    <property type="protein sequence ID" value="RKR73447.1"/>
    <property type="molecule type" value="Genomic_DNA"/>
</dbReference>
<name>A0A495IBS4_9MICO</name>
<dbReference type="Proteomes" id="UP000280008">
    <property type="component" value="Unassembled WGS sequence"/>
</dbReference>
<evidence type="ECO:0000259" key="2">
    <source>
        <dbReference type="Pfam" id="PF02771"/>
    </source>
</evidence>
<dbReference type="Pfam" id="PF02771">
    <property type="entry name" value="Acyl-CoA_dh_N"/>
    <property type="match status" value="1"/>
</dbReference>
<dbReference type="PANTHER" id="PTHR43884:SF12">
    <property type="entry name" value="ISOVALERYL-COA DEHYDROGENASE, MITOCHONDRIAL-RELATED"/>
    <property type="match status" value="1"/>
</dbReference>
<dbReference type="AlphaFoldDB" id="A0A495IBS4"/>
<proteinExistence type="predicted"/>
<comment type="caution">
    <text evidence="3">The sequence shown here is derived from an EMBL/GenBank/DDBJ whole genome shotgun (WGS) entry which is preliminary data.</text>
</comment>
<dbReference type="RefSeq" id="WP_170159824.1">
    <property type="nucleotide sequence ID" value="NZ_RBKS01000001.1"/>
</dbReference>
<dbReference type="InterPro" id="IPR013786">
    <property type="entry name" value="AcylCoA_DH/ox_N"/>
</dbReference>
<dbReference type="SUPFAM" id="SSF56645">
    <property type="entry name" value="Acyl-CoA dehydrogenase NM domain-like"/>
    <property type="match status" value="1"/>
</dbReference>
<accession>A0A495IBS4</accession>
<dbReference type="Gene3D" id="1.10.540.10">
    <property type="entry name" value="Acyl-CoA dehydrogenase/oxidase, N-terminal domain"/>
    <property type="match status" value="1"/>
</dbReference>
<organism evidence="3 4">
    <name type="scientific">Frondihabitans australicus</name>
    <dbReference type="NCBI Taxonomy" id="386892"/>
    <lineage>
        <taxon>Bacteria</taxon>
        <taxon>Bacillati</taxon>
        <taxon>Actinomycetota</taxon>
        <taxon>Actinomycetes</taxon>
        <taxon>Micrococcales</taxon>
        <taxon>Microbacteriaceae</taxon>
        <taxon>Frondihabitans</taxon>
    </lineage>
</organism>
<dbReference type="InterPro" id="IPR037069">
    <property type="entry name" value="AcylCoA_DH/ox_N_sf"/>
</dbReference>
<evidence type="ECO:0000313" key="3">
    <source>
        <dbReference type="EMBL" id="RKR73447.1"/>
    </source>
</evidence>
<evidence type="ECO:0000256" key="1">
    <source>
        <dbReference type="SAM" id="MobiDB-lite"/>
    </source>
</evidence>
<sequence length="393" mass="41883">MTSGPALDDPVGDDARADGDSDVSSASADAVDRAAEQPLVAAVADFARDELAPRRIETDRSGVTAETIDRLRDLGALNHLARPEHGGAGLGPAEDRRINEDLAAACLSTWLVWCQHAPLPGQLETWLGGAEPGHEVTRGLLHGEIFAGAALSDVRHYPERYVRATRVTDATDAAGDGPGWRFDGTVSWVTGWGLNTVLLTAGVDPTSETVVLALLPVSPAMHATPLDLAALGGSLTARVELRGATVPDALVVDTIPLAEWRTSDEQSSPDAKPQLFGLARSIVESLTRSQEQRARDLAEPFSARIAALRRRAYALADSPDRRDRVPERLAVRAEVGELVTSAARALVVARSGRGFARDDDAQYFLRSAHFLLVQAQTSAVRDAQLAALAARLR</sequence>
<dbReference type="PANTHER" id="PTHR43884">
    <property type="entry name" value="ACYL-COA DEHYDROGENASE"/>
    <property type="match status" value="1"/>
</dbReference>
<protein>
    <submittedName>
        <fullName evidence="3">Alkylation response protein AidB-like acyl-CoA dehydrogenase</fullName>
    </submittedName>
</protein>